<dbReference type="RefSeq" id="WP_070236000.1">
    <property type="nucleotide sequence ID" value="NZ_CP017478.1"/>
</dbReference>
<name>A0A1D8P5P9_9FLAO</name>
<proteinExistence type="predicted"/>
<dbReference type="AlphaFoldDB" id="A0A1D8P5P9"/>
<sequence>MGFFSKKNNASPTEANLKINWIELDDISQLKEIKSNTKTSSIFKHSTRCGISRMVKKQFENGYSLNNDEMDMYYLDLLNHRDISNAISDEFNIVHESPQLIIIKNGEAIFNTSHGDINEIELAQYI</sequence>
<dbReference type="Pfam" id="PF11009">
    <property type="entry name" value="BrxC"/>
    <property type="match status" value="1"/>
</dbReference>
<dbReference type="STRING" id="1850246.LPB138_03795"/>
<reference evidence="1 2" key="1">
    <citation type="submission" date="2016-10" db="EMBL/GenBank/DDBJ databases">
        <title>Lutibacter sp. LPB0138, isolated from marine gastropod.</title>
        <authorList>
            <person name="Kim E."/>
            <person name="Yi H."/>
        </authorList>
    </citation>
    <scope>NUCLEOTIDE SEQUENCE [LARGE SCALE GENOMIC DNA]</scope>
    <source>
        <strain evidence="1 2">LPB0138</strain>
    </source>
</reference>
<dbReference type="EMBL" id="CP017478">
    <property type="protein sequence ID" value="AOW19861.1"/>
    <property type="molecule type" value="Genomic_DNA"/>
</dbReference>
<protein>
    <recommendedName>
        <fullName evidence="3">Cytosolic protein</fullName>
    </recommendedName>
</protein>
<dbReference type="Gene3D" id="3.40.30.10">
    <property type="entry name" value="Glutaredoxin"/>
    <property type="match status" value="1"/>
</dbReference>
<evidence type="ECO:0000313" key="2">
    <source>
        <dbReference type="Proteomes" id="UP000176050"/>
    </source>
</evidence>
<organism evidence="1 2">
    <name type="scientific">Urechidicola croceus</name>
    <dbReference type="NCBI Taxonomy" id="1850246"/>
    <lineage>
        <taxon>Bacteria</taxon>
        <taxon>Pseudomonadati</taxon>
        <taxon>Bacteroidota</taxon>
        <taxon>Flavobacteriia</taxon>
        <taxon>Flavobacteriales</taxon>
        <taxon>Flavobacteriaceae</taxon>
        <taxon>Urechidicola</taxon>
    </lineage>
</organism>
<dbReference type="Proteomes" id="UP000176050">
    <property type="component" value="Chromosome"/>
</dbReference>
<keyword evidence="2" id="KW-1185">Reference proteome</keyword>
<dbReference type="KEGG" id="lul:LPB138_03795"/>
<evidence type="ECO:0000313" key="1">
    <source>
        <dbReference type="EMBL" id="AOW19861.1"/>
    </source>
</evidence>
<dbReference type="InterPro" id="IPR022551">
    <property type="entry name" value="BrxC"/>
</dbReference>
<evidence type="ECO:0008006" key="3">
    <source>
        <dbReference type="Google" id="ProtNLM"/>
    </source>
</evidence>
<dbReference type="NCBIfam" id="TIGR04019">
    <property type="entry name" value="B_thiol_YtxJ"/>
    <property type="match status" value="1"/>
</dbReference>
<dbReference type="SUPFAM" id="SSF52833">
    <property type="entry name" value="Thioredoxin-like"/>
    <property type="match status" value="1"/>
</dbReference>
<dbReference type="InterPro" id="IPR036249">
    <property type="entry name" value="Thioredoxin-like_sf"/>
</dbReference>
<gene>
    <name evidence="1" type="ORF">LPB138_03795</name>
</gene>
<accession>A0A1D8P5P9</accession>
<dbReference type="OrthoDB" id="677051at2"/>